<evidence type="ECO:0000313" key="1">
    <source>
        <dbReference type="EMBL" id="OGL38305.1"/>
    </source>
</evidence>
<dbReference type="InterPro" id="IPR012657">
    <property type="entry name" value="23S_rRNA-intervening_sequence"/>
</dbReference>
<dbReference type="SUPFAM" id="SSF158446">
    <property type="entry name" value="IVS-encoded protein-like"/>
    <property type="match status" value="1"/>
</dbReference>
<dbReference type="InterPro" id="IPR036583">
    <property type="entry name" value="23S_rRNA_IVS_sf"/>
</dbReference>
<protein>
    <recommendedName>
        <fullName evidence="3">Four helix bundle protein</fullName>
    </recommendedName>
</protein>
<gene>
    <name evidence="1" type="ORF">A2042_08610</name>
</gene>
<evidence type="ECO:0008006" key="3">
    <source>
        <dbReference type="Google" id="ProtNLM"/>
    </source>
</evidence>
<dbReference type="NCBIfam" id="TIGR02436">
    <property type="entry name" value="four helix bundle protein"/>
    <property type="match status" value="1"/>
</dbReference>
<proteinExistence type="predicted"/>
<dbReference type="Gene3D" id="1.20.1440.60">
    <property type="entry name" value="23S rRNA-intervening sequence"/>
    <property type="match status" value="1"/>
</dbReference>
<dbReference type="CDD" id="cd16377">
    <property type="entry name" value="23S_rRNA_IVP_like"/>
    <property type="match status" value="1"/>
</dbReference>
<reference evidence="1 2" key="1">
    <citation type="journal article" date="2016" name="Nat. Commun.">
        <title>Thousands of microbial genomes shed light on interconnected biogeochemical processes in an aquifer system.</title>
        <authorList>
            <person name="Anantharaman K."/>
            <person name="Brown C.T."/>
            <person name="Hug L.A."/>
            <person name="Sharon I."/>
            <person name="Castelle C.J."/>
            <person name="Probst A.J."/>
            <person name="Thomas B.C."/>
            <person name="Singh A."/>
            <person name="Wilkins M.J."/>
            <person name="Karaoz U."/>
            <person name="Brodie E.L."/>
            <person name="Williams K.H."/>
            <person name="Hubbard S.S."/>
            <person name="Banfield J.F."/>
        </authorList>
    </citation>
    <scope>NUCLEOTIDE SEQUENCE [LARGE SCALE GENOMIC DNA]</scope>
</reference>
<dbReference type="PANTHER" id="PTHR38471">
    <property type="entry name" value="FOUR HELIX BUNDLE PROTEIN"/>
    <property type="match status" value="1"/>
</dbReference>
<accession>A0A1F7R9Q3</accession>
<dbReference type="Proteomes" id="UP000178526">
    <property type="component" value="Unassembled WGS sequence"/>
</dbReference>
<comment type="caution">
    <text evidence="1">The sequence shown here is derived from an EMBL/GenBank/DDBJ whole genome shotgun (WGS) entry which is preliminary data.</text>
</comment>
<dbReference type="Pfam" id="PF05635">
    <property type="entry name" value="23S_rRNA_IVP"/>
    <property type="match status" value="1"/>
</dbReference>
<organism evidence="1 2">
    <name type="scientific">Candidatus Schekmanbacteria bacterium GWA2_38_11</name>
    <dbReference type="NCBI Taxonomy" id="1817876"/>
    <lineage>
        <taxon>Bacteria</taxon>
        <taxon>Candidatus Schekmaniibacteriota</taxon>
    </lineage>
</organism>
<dbReference type="EMBL" id="MGDB01000150">
    <property type="protein sequence ID" value="OGL38305.1"/>
    <property type="molecule type" value="Genomic_DNA"/>
</dbReference>
<dbReference type="PANTHER" id="PTHR38471:SF2">
    <property type="entry name" value="FOUR HELIX BUNDLE PROTEIN"/>
    <property type="match status" value="1"/>
</dbReference>
<evidence type="ECO:0000313" key="2">
    <source>
        <dbReference type="Proteomes" id="UP000178526"/>
    </source>
</evidence>
<name>A0A1F7R9Q3_9BACT</name>
<sequence length="118" mass="13755">MSYTFKNIKVWQKAHELVLEIYKVTKTFPSSEKYGLTPQLRRSVASVATNIVEGYKRRSDKDFAHFLNIADGSLEETKYHMLLANDLKYMDKKDYEHLSILADEVGRMLSAFQKKLMT</sequence>
<dbReference type="AlphaFoldDB" id="A0A1F7R9Q3"/>